<accession>A0ACD0P1S8</accession>
<sequence>CPPWDFAWTDGYVLSKDIMDQESELKGCDCEDDECDPKTCACLRKAMTLNWSGNYHEFMDFAYDENGCIQSWFLIGAPIWECNSKCGCSSSCRNRVVQKGRTQPLDIFKTPNFGWGIRARETIPQGAFIGIYAGELITEKESDHRAAIYDQIGSTYQFNLDNHIIKQFRSRVSRLNKDERQEASVWERRLEQMEEGGELVIDAGLWGNLTRFLNHSCDPNLFMYPVWTEEPSIYRPFLAFFSRRVIEAGEELTFDYKGGATEDD</sequence>
<gene>
    <name evidence="1" type="ORF">IE53DRAFT_305091</name>
</gene>
<organism evidence="1 2">
    <name type="scientific">Violaceomyces palustris</name>
    <dbReference type="NCBI Taxonomy" id="1673888"/>
    <lineage>
        <taxon>Eukaryota</taxon>
        <taxon>Fungi</taxon>
        <taxon>Dikarya</taxon>
        <taxon>Basidiomycota</taxon>
        <taxon>Ustilaginomycotina</taxon>
        <taxon>Ustilaginomycetes</taxon>
        <taxon>Violaceomycetales</taxon>
        <taxon>Violaceomycetaceae</taxon>
        <taxon>Violaceomyces</taxon>
    </lineage>
</organism>
<feature type="non-terminal residue" evidence="1">
    <location>
        <position position="1"/>
    </location>
</feature>
<evidence type="ECO:0000313" key="1">
    <source>
        <dbReference type="EMBL" id="PWN51894.1"/>
    </source>
</evidence>
<evidence type="ECO:0000313" key="2">
    <source>
        <dbReference type="Proteomes" id="UP000245626"/>
    </source>
</evidence>
<proteinExistence type="predicted"/>
<reference evidence="1 2" key="1">
    <citation type="journal article" date="2018" name="Mol. Biol. Evol.">
        <title>Broad Genomic Sampling Reveals a Smut Pathogenic Ancestry of the Fungal Clade Ustilaginomycotina.</title>
        <authorList>
            <person name="Kijpornyongpan T."/>
            <person name="Mondo S.J."/>
            <person name="Barry K."/>
            <person name="Sandor L."/>
            <person name="Lee J."/>
            <person name="Lipzen A."/>
            <person name="Pangilinan J."/>
            <person name="LaButti K."/>
            <person name="Hainaut M."/>
            <person name="Henrissat B."/>
            <person name="Grigoriev I.V."/>
            <person name="Spatafora J.W."/>
            <person name="Aime M.C."/>
        </authorList>
    </citation>
    <scope>NUCLEOTIDE SEQUENCE [LARGE SCALE GENOMIC DNA]</scope>
    <source>
        <strain evidence="1 2">SA 807</strain>
    </source>
</reference>
<keyword evidence="2" id="KW-1185">Reference proteome</keyword>
<name>A0ACD0P1S8_9BASI</name>
<dbReference type="EMBL" id="KZ819810">
    <property type="protein sequence ID" value="PWN51894.1"/>
    <property type="molecule type" value="Genomic_DNA"/>
</dbReference>
<protein>
    <submittedName>
        <fullName evidence="1">SET domain-containing protein</fullName>
    </submittedName>
</protein>
<dbReference type="Proteomes" id="UP000245626">
    <property type="component" value="Unassembled WGS sequence"/>
</dbReference>
<feature type="non-terminal residue" evidence="1">
    <location>
        <position position="264"/>
    </location>
</feature>